<sequence length="322" mass="34914">MVDLLGEAQWRMVELLLGGGWAVPLPGGREAERVRANSGLTEVTALRYLEPLRAGGSLPGVVETDDLGTYVVKFSGAAQGRKALVAEVVTAELGRRLGLPVPEMVLVRFDPEVAVHEPDPEVQDLLRASAGLNLGMDFLPGARDFAPGVVRDVDVSPAEAGRIVWFDALVGNVDRTVHSPNLMVWHQRLWLIDHGAALIFHHRWSGAAEAVGRKYPMSEHALGGYSPDVAGADRALAPLVTVDLLREVTELVPDEWLEPEPGLDTPELQRAAYVSHLAARAGRSAEWLPDCFATPEELAEREARRTAASLAGRPAWLQHVRG</sequence>
<dbReference type="Proteomes" id="UP001592528">
    <property type="component" value="Unassembled WGS sequence"/>
</dbReference>
<keyword evidence="2" id="KW-0808">Transferase</keyword>
<keyword evidence="2" id="KW-0418">Kinase</keyword>
<organism evidence="2 3">
    <name type="scientific">Streptacidiphilus cavernicola</name>
    <dbReference type="NCBI Taxonomy" id="3342716"/>
    <lineage>
        <taxon>Bacteria</taxon>
        <taxon>Bacillati</taxon>
        <taxon>Actinomycetota</taxon>
        <taxon>Actinomycetes</taxon>
        <taxon>Kitasatosporales</taxon>
        <taxon>Streptomycetaceae</taxon>
        <taxon>Streptacidiphilus</taxon>
    </lineage>
</organism>
<comment type="caution">
    <text evidence="2">The sequence shown here is derived from an EMBL/GenBank/DDBJ whole genome shotgun (WGS) entry which is preliminary data.</text>
</comment>
<keyword evidence="3" id="KW-1185">Reference proteome</keyword>
<dbReference type="EMBL" id="JBHEZZ010000016">
    <property type="protein sequence ID" value="MFC1404772.1"/>
    <property type="molecule type" value="Genomic_DNA"/>
</dbReference>
<dbReference type="InterPro" id="IPR046748">
    <property type="entry name" value="HipA_2"/>
</dbReference>
<evidence type="ECO:0000259" key="1">
    <source>
        <dbReference type="Pfam" id="PF20613"/>
    </source>
</evidence>
<evidence type="ECO:0000313" key="2">
    <source>
        <dbReference type="EMBL" id="MFC1404772.1"/>
    </source>
</evidence>
<accession>A0ABV6UTK4</accession>
<protein>
    <submittedName>
        <fullName evidence="2">HipA family kinase</fullName>
    </submittedName>
</protein>
<dbReference type="RefSeq" id="WP_232242783.1">
    <property type="nucleotide sequence ID" value="NZ_JBHEZZ010000016.1"/>
</dbReference>
<dbReference type="GO" id="GO:0016301">
    <property type="term" value="F:kinase activity"/>
    <property type="evidence" value="ECO:0007669"/>
    <property type="project" value="UniProtKB-KW"/>
</dbReference>
<reference evidence="2 3" key="1">
    <citation type="submission" date="2024-09" db="EMBL/GenBank/DDBJ databases">
        <authorList>
            <person name="Lee S.D."/>
        </authorList>
    </citation>
    <scope>NUCLEOTIDE SEQUENCE [LARGE SCALE GENOMIC DNA]</scope>
    <source>
        <strain evidence="2 3">N1-5</strain>
    </source>
</reference>
<gene>
    <name evidence="2" type="ORF">ACEZDJ_26140</name>
</gene>
<feature type="domain" description="HipA-like kinase" evidence="1">
    <location>
        <begin position="52"/>
        <end position="262"/>
    </location>
</feature>
<name>A0ABV6UTK4_9ACTN</name>
<proteinExistence type="predicted"/>
<evidence type="ECO:0000313" key="3">
    <source>
        <dbReference type="Proteomes" id="UP001592528"/>
    </source>
</evidence>
<dbReference type="Pfam" id="PF20613">
    <property type="entry name" value="HipA_2"/>
    <property type="match status" value="1"/>
</dbReference>